<proteinExistence type="predicted"/>
<feature type="domain" description="RING-type" evidence="6">
    <location>
        <begin position="490"/>
        <end position="533"/>
    </location>
</feature>
<keyword evidence="5" id="KW-0472">Membrane</keyword>
<dbReference type="Proteomes" id="UP000275408">
    <property type="component" value="Unassembled WGS sequence"/>
</dbReference>
<dbReference type="GO" id="GO:0032436">
    <property type="term" value="P:positive regulation of proteasomal ubiquitin-dependent protein catabolic process"/>
    <property type="evidence" value="ECO:0007669"/>
    <property type="project" value="TreeGrafter"/>
</dbReference>
<evidence type="ECO:0000256" key="4">
    <source>
        <dbReference type="PROSITE-ProRule" id="PRU00175"/>
    </source>
</evidence>
<keyword evidence="8" id="KW-1185">Reference proteome</keyword>
<name>A0A3M6V5C5_POCDA</name>
<dbReference type="InterPro" id="IPR013083">
    <property type="entry name" value="Znf_RING/FYVE/PHD"/>
</dbReference>
<dbReference type="GO" id="GO:0042415">
    <property type="term" value="P:norepinephrine metabolic process"/>
    <property type="evidence" value="ECO:0007669"/>
    <property type="project" value="TreeGrafter"/>
</dbReference>
<dbReference type="GO" id="GO:0031624">
    <property type="term" value="F:ubiquitin conjugating enzyme binding"/>
    <property type="evidence" value="ECO:0007669"/>
    <property type="project" value="TreeGrafter"/>
</dbReference>
<gene>
    <name evidence="7" type="ORF">pdam_00010556</name>
</gene>
<dbReference type="InterPro" id="IPR001841">
    <property type="entry name" value="Znf_RING"/>
</dbReference>
<evidence type="ECO:0000313" key="7">
    <source>
        <dbReference type="EMBL" id="RMX61107.1"/>
    </source>
</evidence>
<dbReference type="GO" id="GO:0008270">
    <property type="term" value="F:zinc ion binding"/>
    <property type="evidence" value="ECO:0007669"/>
    <property type="project" value="UniProtKB-KW"/>
</dbReference>
<sequence>MKNTKTITPVLLATHWLKKCNKASAQCYTVDEKTGPDLPNLARTLTCDSEVSEIFLGDSLQLGNFYWFCLLPFLYIRLPSLSDSSFRCRKCRLNLFSVKQLASHKDQKERDRLGAGQIDLFSHEKCSSWFLEDDEMLPWVRDSVEEAQWTEGKLYCPKCKSRIGAFDFIHGIHCNCGKFIIPAVWIQKSRVDLILPTSQMTNLDIRSPSISFNQSTRNSFGKTAELQNNMTKSFVGNISEFDYTDFRGNTDTTQIASSSVFSVVDANGRLVDSEGNDIRHCIDEGTSSCNSTSDIAMENIPSSLKMLAYKFSSRKREISTCTVRQDICPNTSHLTGLCPIHNCKQCCNIRLHEPYSGLEAETLLNTAQDEAQELVPQHTCRFSCALHCDSSKATKLNSNTSRARGILNDKETYKQRSRRKTKGRHQILPEANNLLDITTDQREEKSAICQFSDQTTYYSCLPVDEVSSEPLCKTVEKKTISVEIQDHHCCAVCLDLFYEPFKCSCDHVFCDPCLRQLNFRTSSRGSVRCPLCRQIVEQLTPATELRNEIRQTYDPQLLRKRDKVERRAAYRKWPLPANQGPLRRNTSHTRRSVTLPCIIYIFLIGASMYMLLLGSVLSNLTTNNVISLY</sequence>
<evidence type="ECO:0000256" key="5">
    <source>
        <dbReference type="SAM" id="Phobius"/>
    </source>
</evidence>
<evidence type="ECO:0000313" key="8">
    <source>
        <dbReference type="Proteomes" id="UP000275408"/>
    </source>
</evidence>
<comment type="caution">
    <text evidence="7">The sequence shown here is derived from an EMBL/GenBank/DDBJ whole genome shotgun (WGS) entry which is preliminary data.</text>
</comment>
<dbReference type="GO" id="GO:0042428">
    <property type="term" value="P:serotonin metabolic process"/>
    <property type="evidence" value="ECO:0007669"/>
    <property type="project" value="TreeGrafter"/>
</dbReference>
<dbReference type="InterPro" id="IPR027370">
    <property type="entry name" value="Znf-RING_euk"/>
</dbReference>
<dbReference type="SMART" id="SM00184">
    <property type="entry name" value="RING"/>
    <property type="match status" value="1"/>
</dbReference>
<keyword evidence="2 4" id="KW-0863">Zinc-finger</keyword>
<dbReference type="AlphaFoldDB" id="A0A3M6V5C5"/>
<keyword evidence="1" id="KW-0479">Metal-binding</keyword>
<dbReference type="EMBL" id="RCHS01000078">
    <property type="protein sequence ID" value="RMX61107.1"/>
    <property type="molecule type" value="Genomic_DNA"/>
</dbReference>
<accession>A0A3M6V5C5</accession>
<keyword evidence="3" id="KW-0862">Zinc</keyword>
<reference evidence="7 8" key="1">
    <citation type="journal article" date="2018" name="Sci. Rep.">
        <title>Comparative analysis of the Pocillopora damicornis genome highlights role of immune system in coral evolution.</title>
        <authorList>
            <person name="Cunning R."/>
            <person name="Bay R.A."/>
            <person name="Gillette P."/>
            <person name="Baker A.C."/>
            <person name="Traylor-Knowles N."/>
        </authorList>
    </citation>
    <scope>NUCLEOTIDE SEQUENCE [LARGE SCALE GENOMIC DNA]</scope>
    <source>
        <strain evidence="7">RSMAS</strain>
        <tissue evidence="7">Whole animal</tissue>
    </source>
</reference>
<organism evidence="7 8">
    <name type="scientific">Pocillopora damicornis</name>
    <name type="common">Cauliflower coral</name>
    <name type="synonym">Millepora damicornis</name>
    <dbReference type="NCBI Taxonomy" id="46731"/>
    <lineage>
        <taxon>Eukaryota</taxon>
        <taxon>Metazoa</taxon>
        <taxon>Cnidaria</taxon>
        <taxon>Anthozoa</taxon>
        <taxon>Hexacorallia</taxon>
        <taxon>Scleractinia</taxon>
        <taxon>Astrocoeniina</taxon>
        <taxon>Pocilloporidae</taxon>
        <taxon>Pocillopora</taxon>
    </lineage>
</organism>
<evidence type="ECO:0000259" key="6">
    <source>
        <dbReference type="PROSITE" id="PS50089"/>
    </source>
</evidence>
<dbReference type="PANTHER" id="PTHR46717:SF1">
    <property type="entry name" value="E3 UBIQUITIN-PROTEIN LIGASE RNF180"/>
    <property type="match status" value="1"/>
</dbReference>
<feature type="transmembrane region" description="Helical" evidence="5">
    <location>
        <begin position="593"/>
        <end position="612"/>
    </location>
</feature>
<dbReference type="OrthoDB" id="2017893at2759"/>
<keyword evidence="5" id="KW-0812">Transmembrane</keyword>
<dbReference type="InterPro" id="IPR033263">
    <property type="entry name" value="RNF180"/>
</dbReference>
<dbReference type="Pfam" id="PF13445">
    <property type="entry name" value="zf-RING_UBOX"/>
    <property type="match status" value="1"/>
</dbReference>
<dbReference type="InterPro" id="IPR017907">
    <property type="entry name" value="Znf_RING_CS"/>
</dbReference>
<dbReference type="Gene3D" id="3.30.40.10">
    <property type="entry name" value="Zinc/RING finger domain, C3HC4 (zinc finger)"/>
    <property type="match status" value="1"/>
</dbReference>
<dbReference type="PROSITE" id="PS50089">
    <property type="entry name" value="ZF_RING_2"/>
    <property type="match status" value="1"/>
</dbReference>
<protein>
    <recommendedName>
        <fullName evidence="6">RING-type domain-containing protein</fullName>
    </recommendedName>
</protein>
<dbReference type="GO" id="GO:0061630">
    <property type="term" value="F:ubiquitin protein ligase activity"/>
    <property type="evidence" value="ECO:0007669"/>
    <property type="project" value="InterPro"/>
</dbReference>
<dbReference type="PROSITE" id="PS00518">
    <property type="entry name" value="ZF_RING_1"/>
    <property type="match status" value="1"/>
</dbReference>
<evidence type="ECO:0000256" key="2">
    <source>
        <dbReference type="ARBA" id="ARBA00022771"/>
    </source>
</evidence>
<keyword evidence="5" id="KW-1133">Transmembrane helix</keyword>
<evidence type="ECO:0000256" key="3">
    <source>
        <dbReference type="ARBA" id="ARBA00022833"/>
    </source>
</evidence>
<dbReference type="GO" id="GO:0000209">
    <property type="term" value="P:protein polyubiquitination"/>
    <property type="evidence" value="ECO:0007669"/>
    <property type="project" value="InterPro"/>
</dbReference>
<dbReference type="SUPFAM" id="SSF57850">
    <property type="entry name" value="RING/U-box"/>
    <property type="match status" value="1"/>
</dbReference>
<evidence type="ECO:0000256" key="1">
    <source>
        <dbReference type="ARBA" id="ARBA00022723"/>
    </source>
</evidence>
<dbReference type="PANTHER" id="PTHR46717">
    <property type="entry name" value="E3 UBIQUITIN-PROTEIN LIGASE RNF180"/>
    <property type="match status" value="1"/>
</dbReference>
<dbReference type="GO" id="GO:0005789">
    <property type="term" value="C:endoplasmic reticulum membrane"/>
    <property type="evidence" value="ECO:0007669"/>
    <property type="project" value="TreeGrafter"/>
</dbReference>